<dbReference type="EMBL" id="BBZA01000015">
    <property type="protein sequence ID" value="GAP61782.1"/>
    <property type="molecule type" value="Genomic_DNA"/>
</dbReference>
<dbReference type="AlphaFoldDB" id="A0A0M8K6L2"/>
<proteinExistence type="predicted"/>
<comment type="caution">
    <text evidence="1">The sequence shown here is derived from an EMBL/GenBank/DDBJ whole genome shotgun (WGS) entry which is preliminary data.</text>
</comment>
<reference evidence="2 4" key="2">
    <citation type="submission" date="2015-07" db="EMBL/GenBank/DDBJ databases">
        <title>Whole genome sequence of Ardenticatena maritima DSM 23922.</title>
        <authorList>
            <person name="Hemp J."/>
            <person name="Ward L.M."/>
            <person name="Pace L.A."/>
            <person name="Fischer W.W."/>
        </authorList>
    </citation>
    <scope>NUCLEOTIDE SEQUENCE [LARGE SCALE GENOMIC DNA]</scope>
    <source>
        <strain evidence="2 4">110S</strain>
    </source>
</reference>
<dbReference type="EMBL" id="LGKN01000005">
    <property type="protein sequence ID" value="KPL87905.1"/>
    <property type="molecule type" value="Genomic_DNA"/>
</dbReference>
<sequence length="146" mass="16697">MLAASTGKWAHAVKRGQIVEDRKQMKHHSPLLNEAIIDQCFLMSVIAYMETLPPDEAANIEHQVHLLLPLQQHLSPSDQLAVMSLLWEHEGSLLEHAYRLKEDLKRCLRYGCNDDQSLHALLSQHRQGAWRTPLHALLERVLYPAA</sequence>
<evidence type="ECO:0000313" key="4">
    <source>
        <dbReference type="Proteomes" id="UP000050502"/>
    </source>
</evidence>
<evidence type="ECO:0000313" key="3">
    <source>
        <dbReference type="Proteomes" id="UP000037784"/>
    </source>
</evidence>
<reference evidence="1 3" key="1">
    <citation type="journal article" date="2015" name="Genome Announc.">
        <title>Draft Genome Sequence of a Heterotrophic Facultative Anaerobic Thermophilic Bacterium, Ardenticatena maritima Strain 110ST.</title>
        <authorList>
            <person name="Kawaichi S."/>
            <person name="Yoshida T."/>
            <person name="Sako Y."/>
            <person name="Nakamura R."/>
        </authorList>
    </citation>
    <scope>NUCLEOTIDE SEQUENCE [LARGE SCALE GENOMIC DNA]</scope>
    <source>
        <strain evidence="1 3">110S</strain>
    </source>
</reference>
<accession>A0A0M8K6L2</accession>
<evidence type="ECO:0000313" key="1">
    <source>
        <dbReference type="EMBL" id="GAP61782.1"/>
    </source>
</evidence>
<gene>
    <name evidence="1" type="ORF">ARMA_0205</name>
    <name evidence="2" type="ORF">SE16_10250</name>
</gene>
<dbReference type="Proteomes" id="UP000037784">
    <property type="component" value="Unassembled WGS sequence"/>
</dbReference>
<name>A0A0M8K6L2_9CHLR</name>
<keyword evidence="3" id="KW-1185">Reference proteome</keyword>
<reference evidence="3" key="3">
    <citation type="submission" date="2015-08" db="EMBL/GenBank/DDBJ databases">
        <title>Draft Genome Sequence of a Heterotrophic Facultative Anaerobic Bacterium Ardenticatena maritima Strain 110S.</title>
        <authorList>
            <person name="Kawaichi S."/>
            <person name="Yoshida T."/>
            <person name="Sako Y."/>
            <person name="Nakamura R."/>
        </authorList>
    </citation>
    <scope>NUCLEOTIDE SEQUENCE [LARGE SCALE GENOMIC DNA]</scope>
    <source>
        <strain evidence="3">110S</strain>
    </source>
</reference>
<dbReference type="Proteomes" id="UP000050502">
    <property type="component" value="Unassembled WGS sequence"/>
</dbReference>
<dbReference type="RefSeq" id="WP_054491733.1">
    <property type="nucleotide sequence ID" value="NZ_BBZA01000015.1"/>
</dbReference>
<organism evidence="1 3">
    <name type="scientific">Ardenticatena maritima</name>
    <dbReference type="NCBI Taxonomy" id="872965"/>
    <lineage>
        <taxon>Bacteria</taxon>
        <taxon>Bacillati</taxon>
        <taxon>Chloroflexota</taxon>
        <taxon>Ardenticatenia</taxon>
        <taxon>Ardenticatenales</taxon>
        <taxon>Ardenticatenaceae</taxon>
        <taxon>Ardenticatena</taxon>
    </lineage>
</organism>
<dbReference type="InParanoid" id="A0A0M8K6L2"/>
<evidence type="ECO:0000313" key="2">
    <source>
        <dbReference type="EMBL" id="KPL87905.1"/>
    </source>
</evidence>
<protein>
    <submittedName>
        <fullName evidence="1">Uncharacterized protein</fullName>
    </submittedName>
</protein>